<name>A0AAV8ZEM9_9CUCU</name>
<gene>
    <name evidence="1" type="ORF">NQ318_021260</name>
</gene>
<sequence>MASVPWGRRTAVGRLARFRRFHLCRAIGASRGEQRAAVKFCFLLGKNAAETVLMLKTAYKDDAMGKTQVYE</sequence>
<proteinExistence type="predicted"/>
<protein>
    <submittedName>
        <fullName evidence="1">Uncharacterized protein</fullName>
    </submittedName>
</protein>
<comment type="caution">
    <text evidence="1">The sequence shown here is derived from an EMBL/GenBank/DDBJ whole genome shotgun (WGS) entry which is preliminary data.</text>
</comment>
<dbReference type="Gene3D" id="1.10.10.1450">
    <property type="match status" value="1"/>
</dbReference>
<dbReference type="Proteomes" id="UP001162162">
    <property type="component" value="Unassembled WGS sequence"/>
</dbReference>
<evidence type="ECO:0000313" key="2">
    <source>
        <dbReference type="Proteomes" id="UP001162162"/>
    </source>
</evidence>
<dbReference type="AlphaFoldDB" id="A0AAV8ZEM9"/>
<evidence type="ECO:0000313" key="1">
    <source>
        <dbReference type="EMBL" id="KAJ8961662.1"/>
    </source>
</evidence>
<reference evidence="1" key="1">
    <citation type="journal article" date="2023" name="Insect Mol. Biol.">
        <title>Genome sequencing provides insights into the evolution of gene families encoding plant cell wall-degrading enzymes in longhorned beetles.</title>
        <authorList>
            <person name="Shin N.R."/>
            <person name="Okamura Y."/>
            <person name="Kirsch R."/>
            <person name="Pauchet Y."/>
        </authorList>
    </citation>
    <scope>NUCLEOTIDE SEQUENCE</scope>
    <source>
        <strain evidence="1">AMC_N1</strain>
    </source>
</reference>
<keyword evidence="2" id="KW-1185">Reference proteome</keyword>
<dbReference type="EMBL" id="JAPWTK010000004">
    <property type="protein sequence ID" value="KAJ8961662.1"/>
    <property type="molecule type" value="Genomic_DNA"/>
</dbReference>
<accession>A0AAV8ZEM9</accession>
<organism evidence="1 2">
    <name type="scientific">Aromia moschata</name>
    <dbReference type="NCBI Taxonomy" id="1265417"/>
    <lineage>
        <taxon>Eukaryota</taxon>
        <taxon>Metazoa</taxon>
        <taxon>Ecdysozoa</taxon>
        <taxon>Arthropoda</taxon>
        <taxon>Hexapoda</taxon>
        <taxon>Insecta</taxon>
        <taxon>Pterygota</taxon>
        <taxon>Neoptera</taxon>
        <taxon>Endopterygota</taxon>
        <taxon>Coleoptera</taxon>
        <taxon>Polyphaga</taxon>
        <taxon>Cucujiformia</taxon>
        <taxon>Chrysomeloidea</taxon>
        <taxon>Cerambycidae</taxon>
        <taxon>Cerambycinae</taxon>
        <taxon>Callichromatini</taxon>
        <taxon>Aromia</taxon>
    </lineage>
</organism>